<dbReference type="GO" id="GO:0015417">
    <property type="term" value="F:ABC-type polyamine transporter activity"/>
    <property type="evidence" value="ECO:0007669"/>
    <property type="project" value="UniProtKB-EC"/>
</dbReference>
<organism evidence="9">
    <name type="scientific">Alsobacter sp. KACC 23698</name>
    <dbReference type="NCBI Taxonomy" id="3149229"/>
    <lineage>
        <taxon>Bacteria</taxon>
        <taxon>Pseudomonadati</taxon>
        <taxon>Pseudomonadota</taxon>
        <taxon>Alphaproteobacteria</taxon>
        <taxon>Hyphomicrobiales</taxon>
        <taxon>Alsobacteraceae</taxon>
        <taxon>Alsobacter</taxon>
    </lineage>
</organism>
<dbReference type="NCBIfam" id="TIGR01187">
    <property type="entry name" value="potA"/>
    <property type="match status" value="1"/>
</dbReference>
<name>A0AAU7JE99_9HYPH</name>
<dbReference type="AlphaFoldDB" id="A0AAU7JE99"/>
<evidence type="ECO:0000256" key="4">
    <source>
        <dbReference type="ARBA" id="ARBA00022840"/>
    </source>
</evidence>
<dbReference type="GO" id="GO:0005524">
    <property type="term" value="F:ATP binding"/>
    <property type="evidence" value="ECO:0007669"/>
    <property type="project" value="UniProtKB-KW"/>
</dbReference>
<dbReference type="Pfam" id="PF08402">
    <property type="entry name" value="TOBE_2"/>
    <property type="match status" value="1"/>
</dbReference>
<dbReference type="Gene3D" id="3.40.50.300">
    <property type="entry name" value="P-loop containing nucleotide triphosphate hydrolases"/>
    <property type="match status" value="1"/>
</dbReference>
<keyword evidence="6 7" id="KW-0472">Membrane</keyword>
<evidence type="ECO:0000256" key="1">
    <source>
        <dbReference type="ARBA" id="ARBA00022448"/>
    </source>
</evidence>
<dbReference type="GO" id="GO:0043190">
    <property type="term" value="C:ATP-binding cassette (ABC) transporter complex"/>
    <property type="evidence" value="ECO:0007669"/>
    <property type="project" value="InterPro"/>
</dbReference>
<dbReference type="PANTHER" id="PTHR42781">
    <property type="entry name" value="SPERMIDINE/PUTRESCINE IMPORT ATP-BINDING PROTEIN POTA"/>
    <property type="match status" value="1"/>
</dbReference>
<comment type="function">
    <text evidence="7">Part of the ABC transporter complex PotABCD involved in spermidine/putrescine import. Responsible for energy coupling to the transport system.</text>
</comment>
<dbReference type="InterPro" id="IPR003439">
    <property type="entry name" value="ABC_transporter-like_ATP-bd"/>
</dbReference>
<dbReference type="Gene3D" id="2.40.50.100">
    <property type="match status" value="1"/>
</dbReference>
<evidence type="ECO:0000256" key="6">
    <source>
        <dbReference type="ARBA" id="ARBA00023136"/>
    </source>
</evidence>
<keyword evidence="3 7" id="KW-0547">Nucleotide-binding</keyword>
<evidence type="ECO:0000256" key="5">
    <source>
        <dbReference type="ARBA" id="ARBA00022967"/>
    </source>
</evidence>
<evidence type="ECO:0000313" key="9">
    <source>
        <dbReference type="EMBL" id="XBO38633.1"/>
    </source>
</evidence>
<dbReference type="PROSITE" id="PS50893">
    <property type="entry name" value="ABC_TRANSPORTER_2"/>
    <property type="match status" value="1"/>
</dbReference>
<feature type="domain" description="ABC transporter" evidence="8">
    <location>
        <begin position="10"/>
        <end position="240"/>
    </location>
</feature>
<dbReference type="EC" id="7.6.2.11" evidence="7"/>
<dbReference type="GO" id="GO:0016887">
    <property type="term" value="F:ATP hydrolysis activity"/>
    <property type="evidence" value="ECO:0007669"/>
    <property type="project" value="InterPro"/>
</dbReference>
<gene>
    <name evidence="7" type="primary">potA</name>
    <name evidence="9" type="ORF">ABEG18_23540</name>
</gene>
<protein>
    <recommendedName>
        <fullName evidence="7">Spermidine/putrescine import ATP-binding protein PotA</fullName>
        <ecNumber evidence="7">7.6.2.11</ecNumber>
    </recommendedName>
</protein>
<dbReference type="InterPro" id="IPR013611">
    <property type="entry name" value="Transp-assoc_OB_typ2"/>
</dbReference>
<keyword evidence="5 7" id="KW-1278">Translocase</keyword>
<accession>A0AAU7JE99</accession>
<dbReference type="InterPro" id="IPR027417">
    <property type="entry name" value="P-loop_NTPase"/>
</dbReference>
<comment type="catalytic activity">
    <reaction evidence="7">
        <text>ATP + H2O + polyamine-[polyamine-binding protein]Side 1 = ADP + phosphate + polyamineSide 2 + [polyamine-binding protein]Side 1.</text>
        <dbReference type="EC" id="7.6.2.11"/>
    </reaction>
</comment>
<dbReference type="RefSeq" id="WP_406855473.1">
    <property type="nucleotide sequence ID" value="NZ_CP157484.1"/>
</dbReference>
<dbReference type="SUPFAM" id="SSF52540">
    <property type="entry name" value="P-loop containing nucleoside triphosphate hydrolases"/>
    <property type="match status" value="1"/>
</dbReference>
<reference evidence="9" key="1">
    <citation type="submission" date="2024-05" db="EMBL/GenBank/DDBJ databases">
        <authorList>
            <person name="Kim S."/>
            <person name="Heo J."/>
            <person name="Choi H."/>
            <person name="Choi Y."/>
            <person name="Kwon S.-W."/>
            <person name="Kim Y."/>
        </authorList>
    </citation>
    <scope>NUCLEOTIDE SEQUENCE</scope>
    <source>
        <strain evidence="9">KACC 23698</strain>
    </source>
</reference>
<dbReference type="InterPro" id="IPR005893">
    <property type="entry name" value="PotA-like"/>
</dbReference>
<keyword evidence="1 7" id="KW-0813">Transport</keyword>
<keyword evidence="4 7" id="KW-0067">ATP-binding</keyword>
<dbReference type="PANTHER" id="PTHR42781:SF4">
    <property type="entry name" value="SPERMIDINE_PUTRESCINE IMPORT ATP-BINDING PROTEIN POTA"/>
    <property type="match status" value="1"/>
</dbReference>
<keyword evidence="2 7" id="KW-1003">Cell membrane</keyword>
<dbReference type="InterPro" id="IPR017871">
    <property type="entry name" value="ABC_transporter-like_CS"/>
</dbReference>
<comment type="subunit">
    <text evidence="7">The complex is composed of two ATP-binding proteins (PotA), two transmembrane proteins (PotB and PotC) and a solute-binding protein (PotD).</text>
</comment>
<dbReference type="InterPro" id="IPR003593">
    <property type="entry name" value="AAA+_ATPase"/>
</dbReference>
<proteinExistence type="inferred from homology"/>
<dbReference type="InterPro" id="IPR050093">
    <property type="entry name" value="ABC_SmlMolc_Importer"/>
</dbReference>
<evidence type="ECO:0000256" key="3">
    <source>
        <dbReference type="ARBA" id="ARBA00022741"/>
    </source>
</evidence>
<dbReference type="GO" id="GO:0015697">
    <property type="term" value="P:quaternary ammonium group transport"/>
    <property type="evidence" value="ECO:0007669"/>
    <property type="project" value="UniProtKB-ARBA"/>
</dbReference>
<dbReference type="PROSITE" id="PS00211">
    <property type="entry name" value="ABC_TRANSPORTER_1"/>
    <property type="match status" value="1"/>
</dbReference>
<comment type="similarity">
    <text evidence="7">Belongs to the ABC transporter superfamily. Spermidine/putrescine importer (TC 3.A.1.11.1) family.</text>
</comment>
<dbReference type="InterPro" id="IPR008995">
    <property type="entry name" value="Mo/tungstate-bd_C_term_dom"/>
</dbReference>
<evidence type="ECO:0000259" key="8">
    <source>
        <dbReference type="PROSITE" id="PS50893"/>
    </source>
</evidence>
<dbReference type="SMART" id="SM00382">
    <property type="entry name" value="AAA"/>
    <property type="match status" value="1"/>
</dbReference>
<dbReference type="EMBL" id="CP157484">
    <property type="protein sequence ID" value="XBO38633.1"/>
    <property type="molecule type" value="Genomic_DNA"/>
</dbReference>
<dbReference type="FunFam" id="3.40.50.300:FF:000425">
    <property type="entry name" value="Probable ABC transporter, ATP-binding subunit"/>
    <property type="match status" value="1"/>
</dbReference>
<dbReference type="Pfam" id="PF00005">
    <property type="entry name" value="ABC_tran"/>
    <property type="match status" value="1"/>
</dbReference>
<dbReference type="SUPFAM" id="SSF50331">
    <property type="entry name" value="MOP-like"/>
    <property type="match status" value="1"/>
</dbReference>
<evidence type="ECO:0000256" key="7">
    <source>
        <dbReference type="RuleBase" id="RU364083"/>
    </source>
</evidence>
<evidence type="ECO:0000256" key="2">
    <source>
        <dbReference type="ARBA" id="ARBA00022475"/>
    </source>
</evidence>
<sequence>MTEAARDHDVDVYGVTKSYGGAPAVDDVSFVVGQGHLLSMLGPSGCGKTTMLRMIAGLIVPDAGGITVKGRSITNVPVHKRNIGLLFQNYALFPHMTVAANVAFGLEMRGVAASDIRGKVERALDLVQLSGFAGRMPHQLSGGQQQRVALARAIVIEPAVLLLDEPLGALDKSLRESMQIELRALQQRLGITTIMVTHDQEEALTMSDRIAVMRGGKIEQIGGPSEIYERPATRFVASFIGASNFFDGAAVPISGGAMVDIGDGLRLQTVGPEARGRVTVAVRPEAVQVMPAAGHAPAPNQVAATVDQIVYRGVSTQLHLRLPSGRPLLAFRQNAGEGVALAIQPGDAVLASWDAERNRIVRDDA</sequence>